<proteinExistence type="predicted"/>
<protein>
    <submittedName>
        <fullName evidence="1">Uncharacterized protein</fullName>
    </submittedName>
</protein>
<keyword evidence="2" id="KW-1185">Reference proteome</keyword>
<organism evidence="1 2">
    <name type="scientific">Kitasatospora misakiensis</name>
    <dbReference type="NCBI Taxonomy" id="67330"/>
    <lineage>
        <taxon>Bacteria</taxon>
        <taxon>Bacillati</taxon>
        <taxon>Actinomycetota</taxon>
        <taxon>Actinomycetes</taxon>
        <taxon>Kitasatosporales</taxon>
        <taxon>Streptomycetaceae</taxon>
        <taxon>Kitasatospora</taxon>
    </lineage>
</organism>
<sequence>MWYLEYFISYTAPRIPVWALGEEPTVLWRDGVLVNLNATLEPRPIEPVPKERSS</sequence>
<comment type="caution">
    <text evidence="1">The sequence shown here is derived from an EMBL/GenBank/DDBJ whole genome shotgun (WGS) entry which is preliminary data.</text>
</comment>
<accession>A0ABW0XDE9</accession>
<dbReference type="Proteomes" id="UP001595975">
    <property type="component" value="Unassembled WGS sequence"/>
</dbReference>
<dbReference type="EMBL" id="JBHSOF010000069">
    <property type="protein sequence ID" value="MFC5667833.1"/>
    <property type="molecule type" value="Genomic_DNA"/>
</dbReference>
<dbReference type="RefSeq" id="WP_380229498.1">
    <property type="nucleotide sequence ID" value="NZ_JBHSOF010000069.1"/>
</dbReference>
<gene>
    <name evidence="1" type="ORF">ACFP3U_33325</name>
</gene>
<evidence type="ECO:0000313" key="2">
    <source>
        <dbReference type="Proteomes" id="UP001595975"/>
    </source>
</evidence>
<reference evidence="2" key="1">
    <citation type="journal article" date="2019" name="Int. J. Syst. Evol. Microbiol.">
        <title>The Global Catalogue of Microorganisms (GCM) 10K type strain sequencing project: providing services to taxonomists for standard genome sequencing and annotation.</title>
        <authorList>
            <consortium name="The Broad Institute Genomics Platform"/>
            <consortium name="The Broad Institute Genome Sequencing Center for Infectious Disease"/>
            <person name="Wu L."/>
            <person name="Ma J."/>
        </authorList>
    </citation>
    <scope>NUCLEOTIDE SEQUENCE [LARGE SCALE GENOMIC DNA]</scope>
    <source>
        <strain evidence="2">CGMCC 4.1437</strain>
    </source>
</reference>
<name>A0ABW0XDE9_9ACTN</name>
<evidence type="ECO:0000313" key="1">
    <source>
        <dbReference type="EMBL" id="MFC5667833.1"/>
    </source>
</evidence>